<feature type="transmembrane region" description="Helical" evidence="7">
    <location>
        <begin position="6"/>
        <end position="27"/>
    </location>
</feature>
<gene>
    <name evidence="9" type="ORF">FIESC28_08884</name>
</gene>
<dbReference type="AlphaFoldDB" id="A0A366R3C9"/>
<feature type="transmembrane region" description="Helical" evidence="7">
    <location>
        <begin position="249"/>
        <end position="276"/>
    </location>
</feature>
<comment type="subcellular location">
    <subcellularLocation>
        <location evidence="1">Membrane</location>
        <topology evidence="1">Multi-pass membrane protein</topology>
    </subcellularLocation>
</comment>
<evidence type="ECO:0000256" key="1">
    <source>
        <dbReference type="ARBA" id="ARBA00004141"/>
    </source>
</evidence>
<dbReference type="InterPro" id="IPR052337">
    <property type="entry name" value="SAT4-like"/>
</dbReference>
<dbReference type="RefSeq" id="XP_031012914.1">
    <property type="nucleotide sequence ID" value="XM_031163021.1"/>
</dbReference>
<evidence type="ECO:0000313" key="9">
    <source>
        <dbReference type="EMBL" id="RBR11657.1"/>
    </source>
</evidence>
<sequence>MVAAPSGAAVLTVVFTLVGVAAAILVARIYLRVVIQKQKLIAADWLRILAWLSALATASFDIVYAVEGSLNPENNYTLVNWDVSPEKMERVLRVSIARIMPTLGPGTDQVDSDFMGLNDTFLHDILPMQSIPHCCILSIIPALHEEKTNGALGSVYLLRVRIHRLDVPSTISLLPRNKKLGDKGARKGLQRLVAYHDLPNCLGATFYWISCLYVCPALLSRSILAHDYAVFALPFLILHKLNMRPQVKVSVYAIFLLGFIDIAFSLTRFLTIQLTVVGDFRSITAVELWSSLDVYIGLIVAFLPALRPYLRRKGAKYSYADSGRPTGNSTHPARRTVDRGFTEIDETPSLEGDPRPGPWTVSHSPELGATGWSDKKSNSSDVELVSLDVTAAKDREHV</sequence>
<name>A0A366R3C9_9HYPO</name>
<dbReference type="Proteomes" id="UP000253153">
    <property type="component" value="Unassembled WGS sequence"/>
</dbReference>
<dbReference type="OrthoDB" id="5273647at2759"/>
<evidence type="ECO:0000256" key="6">
    <source>
        <dbReference type="SAM" id="MobiDB-lite"/>
    </source>
</evidence>
<keyword evidence="10" id="KW-1185">Reference proteome</keyword>
<evidence type="ECO:0000256" key="5">
    <source>
        <dbReference type="ARBA" id="ARBA00038359"/>
    </source>
</evidence>
<dbReference type="PANTHER" id="PTHR33048:SF92">
    <property type="entry name" value="INTEGRAL MEMBRANE PROTEIN"/>
    <property type="match status" value="1"/>
</dbReference>
<evidence type="ECO:0000259" key="8">
    <source>
        <dbReference type="Pfam" id="PF20684"/>
    </source>
</evidence>
<evidence type="ECO:0000256" key="7">
    <source>
        <dbReference type="SAM" id="Phobius"/>
    </source>
</evidence>
<evidence type="ECO:0000256" key="4">
    <source>
        <dbReference type="ARBA" id="ARBA00023136"/>
    </source>
</evidence>
<feature type="domain" description="Rhodopsin" evidence="8">
    <location>
        <begin position="224"/>
        <end position="312"/>
    </location>
</feature>
<dbReference type="GO" id="GO:0016020">
    <property type="term" value="C:membrane"/>
    <property type="evidence" value="ECO:0007669"/>
    <property type="project" value="UniProtKB-SubCell"/>
</dbReference>
<evidence type="ECO:0000256" key="3">
    <source>
        <dbReference type="ARBA" id="ARBA00022989"/>
    </source>
</evidence>
<proteinExistence type="inferred from homology"/>
<dbReference type="Pfam" id="PF20684">
    <property type="entry name" value="Fung_rhodopsin"/>
    <property type="match status" value="1"/>
</dbReference>
<dbReference type="InterPro" id="IPR049326">
    <property type="entry name" value="Rhodopsin_dom_fungi"/>
</dbReference>
<organism evidence="9 10">
    <name type="scientific">Fusarium coffeatum</name>
    <dbReference type="NCBI Taxonomy" id="231269"/>
    <lineage>
        <taxon>Eukaryota</taxon>
        <taxon>Fungi</taxon>
        <taxon>Dikarya</taxon>
        <taxon>Ascomycota</taxon>
        <taxon>Pezizomycotina</taxon>
        <taxon>Sordariomycetes</taxon>
        <taxon>Hypocreomycetidae</taxon>
        <taxon>Hypocreales</taxon>
        <taxon>Nectriaceae</taxon>
        <taxon>Fusarium</taxon>
        <taxon>Fusarium incarnatum-equiseti species complex</taxon>
    </lineage>
</organism>
<keyword evidence="3 7" id="KW-1133">Transmembrane helix</keyword>
<accession>A0A366R3C9</accession>
<dbReference type="GeneID" id="41998317"/>
<keyword evidence="2 7" id="KW-0812">Transmembrane</keyword>
<feature type="transmembrane region" description="Helical" evidence="7">
    <location>
        <begin position="288"/>
        <end position="306"/>
    </location>
</feature>
<evidence type="ECO:0000313" key="10">
    <source>
        <dbReference type="Proteomes" id="UP000253153"/>
    </source>
</evidence>
<reference evidence="9 10" key="1">
    <citation type="submission" date="2018-06" db="EMBL/GenBank/DDBJ databases">
        <title>Fusarium incarnatum-equiseti species complex species 28.</title>
        <authorList>
            <person name="Gardiner D.M."/>
        </authorList>
    </citation>
    <scope>NUCLEOTIDE SEQUENCE [LARGE SCALE GENOMIC DNA]</scope>
    <source>
        <strain evidence="9 10">FIESC_28</strain>
    </source>
</reference>
<keyword evidence="4 7" id="KW-0472">Membrane</keyword>
<dbReference type="PANTHER" id="PTHR33048">
    <property type="entry name" value="PTH11-LIKE INTEGRAL MEMBRANE PROTEIN (AFU_ORTHOLOGUE AFUA_5G11245)"/>
    <property type="match status" value="1"/>
</dbReference>
<evidence type="ECO:0000256" key="2">
    <source>
        <dbReference type="ARBA" id="ARBA00022692"/>
    </source>
</evidence>
<dbReference type="EMBL" id="QKXC01000210">
    <property type="protein sequence ID" value="RBR11657.1"/>
    <property type="molecule type" value="Genomic_DNA"/>
</dbReference>
<comment type="similarity">
    <text evidence="5">Belongs to the SAT4 family.</text>
</comment>
<comment type="caution">
    <text evidence="9">The sequence shown here is derived from an EMBL/GenBank/DDBJ whole genome shotgun (WGS) entry which is preliminary data.</text>
</comment>
<feature type="region of interest" description="Disordered" evidence="6">
    <location>
        <begin position="319"/>
        <end position="379"/>
    </location>
</feature>
<protein>
    <recommendedName>
        <fullName evidence="8">Rhodopsin domain-containing protein</fullName>
    </recommendedName>
</protein>